<evidence type="ECO:0000256" key="11">
    <source>
        <dbReference type="ARBA" id="ARBA00025034"/>
    </source>
</evidence>
<evidence type="ECO:0000256" key="4">
    <source>
        <dbReference type="ARBA" id="ARBA00022448"/>
    </source>
</evidence>
<accession>A0A132MJ55</accession>
<dbReference type="PRINTS" id="PR00701">
    <property type="entry name" value="60KDINNERMP"/>
</dbReference>
<evidence type="ECO:0000256" key="12">
    <source>
        <dbReference type="ARBA" id="ARBA00026028"/>
    </source>
</evidence>
<evidence type="ECO:0000256" key="14">
    <source>
        <dbReference type="ARBA" id="ARBA00033245"/>
    </source>
</evidence>
<feature type="transmembrane region" description="Helical" evidence="18">
    <location>
        <begin position="163"/>
        <end position="182"/>
    </location>
</feature>
<evidence type="ECO:0000256" key="10">
    <source>
        <dbReference type="ARBA" id="ARBA00023186"/>
    </source>
</evidence>
<organism evidence="20 23">
    <name type="scientific">Carbonactinospora thermoautotrophica</name>
    <dbReference type="NCBI Taxonomy" id="1469144"/>
    <lineage>
        <taxon>Bacteria</taxon>
        <taxon>Bacillati</taxon>
        <taxon>Actinomycetota</taxon>
        <taxon>Actinomycetes</taxon>
        <taxon>Kitasatosporales</taxon>
        <taxon>Carbonactinosporaceae</taxon>
        <taxon>Carbonactinospora</taxon>
    </lineage>
</organism>
<dbReference type="Proteomes" id="UP000070659">
    <property type="component" value="Unassembled WGS sequence"/>
</dbReference>
<feature type="compositionally biased region" description="Low complexity" evidence="17">
    <location>
        <begin position="285"/>
        <end position="297"/>
    </location>
</feature>
<evidence type="ECO:0000256" key="7">
    <source>
        <dbReference type="ARBA" id="ARBA00022927"/>
    </source>
</evidence>
<keyword evidence="7" id="KW-0653">Protein transport</keyword>
<dbReference type="NCBIfam" id="NF002350">
    <property type="entry name" value="PRK01315.1"/>
    <property type="match status" value="1"/>
</dbReference>
<evidence type="ECO:0000256" key="15">
    <source>
        <dbReference type="ARBA" id="ARBA00033342"/>
    </source>
</evidence>
<dbReference type="Proteomes" id="UP000070598">
    <property type="component" value="Unassembled WGS sequence"/>
</dbReference>
<feature type="transmembrane region" description="Helical" evidence="18">
    <location>
        <begin position="101"/>
        <end position="122"/>
    </location>
</feature>
<keyword evidence="10" id="KW-0143">Chaperone</keyword>
<reference evidence="20 23" key="1">
    <citation type="submission" date="2015-02" db="EMBL/GenBank/DDBJ databases">
        <title>Physiological reanalysis, assessment of diazotrophy, and genome sequences of multiple isolates of Streptomyces thermoautotrophicus.</title>
        <authorList>
            <person name="MacKellar D.C."/>
            <person name="Lieber L."/>
            <person name="Norman J."/>
            <person name="Bolger A."/>
            <person name="Tobin C."/>
            <person name="Murray J.W."/>
            <person name="Prell J."/>
        </authorList>
    </citation>
    <scope>NUCLEOTIDE SEQUENCE [LARGE SCALE GENOMIC DNA]</scope>
    <source>
        <strain evidence="20 23">UBT1</strain>
    </source>
</reference>
<dbReference type="CDD" id="cd20070">
    <property type="entry name" value="5TM_YidC_Alb3"/>
    <property type="match status" value="1"/>
</dbReference>
<sequence>MTVGLLDPLYYAVSWIIVQFHKLFSLFFDPNGGWAWGLSIVCLVLVIRAALIPLFVKQIKSSRNMAILQPKIKEIQEKYKHDRERQSQELMKLYKETGTNPFASCLPILVQMPFFFALYAVLNNAAHGKAIGVLDAQMAHSAANARILGAPISASFLSADGQTAVQVLAVVMIILMSLSQFYTQRQLMTKNMTPEALNSPFMQQQKMLMYVFPVIFAVSGVYFPIGVLVYWLTSNAWTMVQQVIVIRRMPAPGSQAEKEMKARQEAKARRRAERAQAKAPVQTKAAEPASTPASTSGGTSGAAGGRSSTSGKAPAKPGGQRQQPTRKPRSKRSGRGPKR</sequence>
<dbReference type="EMBL" id="JYIK01001107">
    <property type="protein sequence ID" value="KWX06310.1"/>
    <property type="molecule type" value="Genomic_DNA"/>
</dbReference>
<dbReference type="NCBIfam" id="TIGR03592">
    <property type="entry name" value="yidC_oxa1_cterm"/>
    <property type="match status" value="1"/>
</dbReference>
<comment type="subunit">
    <text evidence="12">Interacts with the Sec translocase complex via SecD. Specifically interacts with transmembrane segments of nascent integral membrane proteins during membrane integration.</text>
</comment>
<dbReference type="EMBL" id="JYIJ01000019">
    <property type="protein sequence ID" value="KWW97858.1"/>
    <property type="molecule type" value="Genomic_DNA"/>
</dbReference>
<evidence type="ECO:0000256" key="2">
    <source>
        <dbReference type="ARBA" id="ARBA00010527"/>
    </source>
</evidence>
<evidence type="ECO:0000256" key="17">
    <source>
        <dbReference type="SAM" id="MobiDB-lite"/>
    </source>
</evidence>
<evidence type="ECO:0000256" key="6">
    <source>
        <dbReference type="ARBA" id="ARBA00022692"/>
    </source>
</evidence>
<dbReference type="GO" id="GO:0005886">
    <property type="term" value="C:plasma membrane"/>
    <property type="evidence" value="ECO:0007669"/>
    <property type="project" value="UniProtKB-SubCell"/>
</dbReference>
<evidence type="ECO:0000256" key="1">
    <source>
        <dbReference type="ARBA" id="ARBA00004651"/>
    </source>
</evidence>
<gene>
    <name evidence="20" type="ORF">TH66_20795</name>
    <name evidence="21" type="ORF">TR74_22410</name>
</gene>
<keyword evidence="8 18" id="KW-1133">Transmembrane helix</keyword>
<evidence type="ECO:0000256" key="5">
    <source>
        <dbReference type="ARBA" id="ARBA00022475"/>
    </source>
</evidence>
<dbReference type="InterPro" id="IPR047196">
    <property type="entry name" value="YidC_ALB_C"/>
</dbReference>
<dbReference type="PATRIC" id="fig|1469144.8.peg.777"/>
<dbReference type="GO" id="GO:0051205">
    <property type="term" value="P:protein insertion into membrane"/>
    <property type="evidence" value="ECO:0007669"/>
    <property type="project" value="TreeGrafter"/>
</dbReference>
<name>A0A132MJ55_9ACTN</name>
<keyword evidence="6 16" id="KW-0812">Transmembrane</keyword>
<keyword evidence="9 18" id="KW-0472">Membrane</keyword>
<evidence type="ECO:0000256" key="3">
    <source>
        <dbReference type="ARBA" id="ARBA00015325"/>
    </source>
</evidence>
<dbReference type="Pfam" id="PF02096">
    <property type="entry name" value="60KD_IMP"/>
    <property type="match status" value="1"/>
</dbReference>
<evidence type="ECO:0000256" key="9">
    <source>
        <dbReference type="ARBA" id="ARBA00023136"/>
    </source>
</evidence>
<dbReference type="PANTHER" id="PTHR12428">
    <property type="entry name" value="OXA1"/>
    <property type="match status" value="1"/>
</dbReference>
<dbReference type="InterPro" id="IPR001708">
    <property type="entry name" value="YidC/ALB3/OXA1/COX18"/>
</dbReference>
<evidence type="ECO:0000256" key="13">
    <source>
        <dbReference type="ARBA" id="ARBA00031538"/>
    </source>
</evidence>
<comment type="function">
    <text evidence="11">Required for the insertion and/or proper folding and/or complex formation of integral membrane proteins into the membrane. Involved in integration of membrane proteins that insert both dependently and independently of the Sec translocase complex, as well as at least some lipoproteins. Aids folding of multispanning membrane proteins.</text>
</comment>
<evidence type="ECO:0000313" key="22">
    <source>
        <dbReference type="Proteomes" id="UP000070598"/>
    </source>
</evidence>
<feature type="region of interest" description="Disordered" evidence="17">
    <location>
        <begin position="252"/>
        <end position="339"/>
    </location>
</feature>
<comment type="caution">
    <text evidence="20">The sequence shown here is derived from an EMBL/GenBank/DDBJ whole genome shotgun (WGS) entry which is preliminary data.</text>
</comment>
<dbReference type="AlphaFoldDB" id="A0A132MJ55"/>
<dbReference type="GO" id="GO:0032977">
    <property type="term" value="F:membrane insertase activity"/>
    <property type="evidence" value="ECO:0007669"/>
    <property type="project" value="InterPro"/>
</dbReference>
<keyword evidence="4" id="KW-0813">Transport</keyword>
<feature type="compositionally biased region" description="Basic residues" evidence="17">
    <location>
        <begin position="324"/>
        <end position="339"/>
    </location>
</feature>
<evidence type="ECO:0000313" key="20">
    <source>
        <dbReference type="EMBL" id="KWW97858.1"/>
    </source>
</evidence>
<reference evidence="22" key="2">
    <citation type="submission" date="2015-02" db="EMBL/GenBank/DDBJ databases">
        <title>Physiological reanalysis, assessment of diazotrophy, and genome sequences of multiple isolates of Streptomyces thermoautotrophicus.</title>
        <authorList>
            <person name="MacKellar D.C."/>
            <person name="Lieber L."/>
            <person name="Norman J."/>
            <person name="Bolger A."/>
            <person name="Tobin C."/>
            <person name="Murray J.W."/>
            <person name="Friesen M."/>
            <person name="Prell J."/>
        </authorList>
    </citation>
    <scope>NUCLEOTIDE SEQUENCE [LARGE SCALE GENOMIC DNA]</scope>
    <source>
        <strain evidence="22">UBT1</strain>
    </source>
</reference>
<keyword evidence="5" id="KW-1003">Cell membrane</keyword>
<feature type="transmembrane region" description="Helical" evidence="18">
    <location>
        <begin position="207"/>
        <end position="232"/>
    </location>
</feature>
<comment type="similarity">
    <text evidence="2">Belongs to the OXA1/ALB3/YidC family. Type 1 subfamily.</text>
</comment>
<evidence type="ECO:0000256" key="8">
    <source>
        <dbReference type="ARBA" id="ARBA00022989"/>
    </source>
</evidence>
<dbReference type="PANTHER" id="PTHR12428:SF65">
    <property type="entry name" value="CYTOCHROME C OXIDASE ASSEMBLY PROTEIN COX18, MITOCHONDRIAL"/>
    <property type="match status" value="1"/>
</dbReference>
<evidence type="ECO:0000259" key="19">
    <source>
        <dbReference type="Pfam" id="PF02096"/>
    </source>
</evidence>
<protein>
    <recommendedName>
        <fullName evidence="3">Membrane protein insertase YidC</fullName>
    </recommendedName>
    <alternativeName>
        <fullName evidence="15">Foldase YidC</fullName>
    </alternativeName>
    <alternativeName>
        <fullName evidence="14">Membrane integrase YidC</fullName>
    </alternativeName>
    <alternativeName>
        <fullName evidence="13">Membrane protein YidC</fullName>
    </alternativeName>
</protein>
<feature type="transmembrane region" description="Helical" evidence="18">
    <location>
        <begin position="34"/>
        <end position="56"/>
    </location>
</feature>
<proteinExistence type="inferred from homology"/>
<dbReference type="GO" id="GO:0015031">
    <property type="term" value="P:protein transport"/>
    <property type="evidence" value="ECO:0007669"/>
    <property type="project" value="UniProtKB-KW"/>
</dbReference>
<feature type="compositionally biased region" description="Basic and acidic residues" evidence="17">
    <location>
        <begin position="256"/>
        <end position="267"/>
    </location>
</feature>
<feature type="domain" description="Membrane insertase YidC/Oxa/ALB C-terminal" evidence="19">
    <location>
        <begin position="36"/>
        <end position="246"/>
    </location>
</feature>
<evidence type="ECO:0000256" key="18">
    <source>
        <dbReference type="SAM" id="Phobius"/>
    </source>
</evidence>
<dbReference type="InterPro" id="IPR028055">
    <property type="entry name" value="YidC/Oxa/ALB_C"/>
</dbReference>
<evidence type="ECO:0000313" key="21">
    <source>
        <dbReference type="EMBL" id="KWX06310.1"/>
    </source>
</evidence>
<evidence type="ECO:0000256" key="16">
    <source>
        <dbReference type="RuleBase" id="RU003945"/>
    </source>
</evidence>
<comment type="subcellular location">
    <subcellularLocation>
        <location evidence="1">Cell membrane</location>
        <topology evidence="1">Multi-pass membrane protein</topology>
    </subcellularLocation>
    <subcellularLocation>
        <location evidence="16">Membrane</location>
        <topology evidence="16">Multi-pass membrane protein</topology>
    </subcellularLocation>
</comment>
<evidence type="ECO:0000313" key="23">
    <source>
        <dbReference type="Proteomes" id="UP000070659"/>
    </source>
</evidence>